<evidence type="ECO:0000256" key="5">
    <source>
        <dbReference type="SAM" id="MobiDB-lite"/>
    </source>
</evidence>
<dbReference type="Pfam" id="PF00400">
    <property type="entry name" value="WD40"/>
    <property type="match status" value="1"/>
</dbReference>
<evidence type="ECO:0000256" key="4">
    <source>
        <dbReference type="PROSITE-ProRule" id="PRU00221"/>
    </source>
</evidence>
<organism evidence="7 8">
    <name type="scientific">Macrostomum lignano</name>
    <dbReference type="NCBI Taxonomy" id="282301"/>
    <lineage>
        <taxon>Eukaryota</taxon>
        <taxon>Metazoa</taxon>
        <taxon>Spiralia</taxon>
        <taxon>Lophotrochozoa</taxon>
        <taxon>Platyhelminthes</taxon>
        <taxon>Rhabditophora</taxon>
        <taxon>Macrostomorpha</taxon>
        <taxon>Macrostomida</taxon>
        <taxon>Macrostomidae</taxon>
        <taxon>Macrostomum</taxon>
    </lineage>
</organism>
<evidence type="ECO:0000313" key="8">
    <source>
        <dbReference type="WBParaSite" id="maker-uti_cns_0007863-snap-gene-0.10-mRNA-1"/>
    </source>
</evidence>
<dbReference type="InterPro" id="IPR059104">
    <property type="entry name" value="Beta-prop_EIPR1-like"/>
</dbReference>
<dbReference type="Gene3D" id="2.130.10.10">
    <property type="entry name" value="YVTN repeat-like/Quinoprotein amine dehydrogenase"/>
    <property type="match status" value="1"/>
</dbReference>
<dbReference type="Pfam" id="PF23609">
    <property type="entry name" value="Beta-prop_EIPR1"/>
    <property type="match status" value="1"/>
</dbReference>
<dbReference type="SUPFAM" id="SSF50978">
    <property type="entry name" value="WD40 repeat-like"/>
    <property type="match status" value="1"/>
</dbReference>
<feature type="compositionally biased region" description="Acidic residues" evidence="5">
    <location>
        <begin position="341"/>
        <end position="352"/>
    </location>
</feature>
<accession>A0A1I8HTL5</accession>
<evidence type="ECO:0000256" key="2">
    <source>
        <dbReference type="ARBA" id="ARBA00022574"/>
    </source>
</evidence>
<keyword evidence="3" id="KW-0677">Repeat</keyword>
<dbReference type="PROSITE" id="PS00678">
    <property type="entry name" value="WD_REPEATS_1"/>
    <property type="match status" value="1"/>
</dbReference>
<dbReference type="GO" id="GO:0016567">
    <property type="term" value="P:protein ubiquitination"/>
    <property type="evidence" value="ECO:0007669"/>
    <property type="project" value="TreeGrafter"/>
</dbReference>
<comment type="similarity">
    <text evidence="1">Belongs to the WD repeat EIPR1 family.</text>
</comment>
<feature type="domain" description="EIPR1-like beta-propeller" evidence="6">
    <location>
        <begin position="213"/>
        <end position="327"/>
    </location>
</feature>
<evidence type="ECO:0000313" key="7">
    <source>
        <dbReference type="Proteomes" id="UP000095280"/>
    </source>
</evidence>
<dbReference type="Proteomes" id="UP000095280">
    <property type="component" value="Unplaced"/>
</dbReference>
<dbReference type="InterPro" id="IPR019775">
    <property type="entry name" value="WD40_repeat_CS"/>
</dbReference>
<protein>
    <submittedName>
        <fullName evidence="8">WD_REPEATS_REGION domain-containing protein</fullName>
    </submittedName>
</protein>
<dbReference type="InterPro" id="IPR015943">
    <property type="entry name" value="WD40/YVTN_repeat-like_dom_sf"/>
</dbReference>
<dbReference type="InterPro" id="IPR001680">
    <property type="entry name" value="WD40_rpt"/>
</dbReference>
<dbReference type="PANTHER" id="PTHR14205:SF15">
    <property type="entry name" value="EARP AND GARP COMPLEX-INTERACTING PROTEIN 1"/>
    <property type="match status" value="1"/>
</dbReference>
<feature type="region of interest" description="Disordered" evidence="5">
    <location>
        <begin position="125"/>
        <end position="144"/>
    </location>
</feature>
<evidence type="ECO:0000259" key="6">
    <source>
        <dbReference type="Pfam" id="PF23609"/>
    </source>
</evidence>
<feature type="region of interest" description="Disordered" evidence="5">
    <location>
        <begin position="337"/>
        <end position="368"/>
    </location>
</feature>
<name>A0A1I8HTL5_9PLAT</name>
<proteinExistence type="inferred from homology"/>
<dbReference type="WBParaSite" id="maker-uti_cns_0007863-snap-gene-0.10-mRNA-1">
    <property type="protein sequence ID" value="maker-uti_cns_0007863-snap-gene-0.10-mRNA-1"/>
    <property type="gene ID" value="maker-uti_cns_0007863-snap-gene-0.10"/>
</dbReference>
<dbReference type="PANTHER" id="PTHR14205">
    <property type="entry name" value="WD-REPEAT PROTEIN"/>
    <property type="match status" value="1"/>
</dbReference>
<keyword evidence="2 4" id="KW-0853">WD repeat</keyword>
<dbReference type="AlphaFoldDB" id="A0A1I8HTL5"/>
<sequence>MFSVSIIKSEIKMDIDDPPVIYGLETQARALCSVPALDDSQQFIIGTQGLRVEHNQLHLLTFDADSNSVSKRIFDHGRDEIWSVSVAPHNPNLCATVFNRVTMDSGTNPSVAKRWCLWKLPEEEDNQTPRHRNSSEDALTSSSLSSVESLQSIGSIELEQQGEPRCLAFHPERAEAVLVSDGGLYQLGLGSGAVRLLAHLPAKDGRSQLRYWHAAWNPHHSAQQVIAACDSGGLRGFDVRCPPSDGPVVVIDNAHNGQARCVDYNPNKQYYLASSGDDGAIRFWDTRQPSNPVKMLRLHKHWACCVQFNPYHDQLVLSGGTDAKVYLTNNRSISSEPVLSLDDDLDDDDDDDDRRQQQPELDEDRTVSVVEEHEDSVYAAVWCATDPWLFASLSYDGRLVISHVPKSEKYRILL</sequence>
<evidence type="ECO:0000256" key="1">
    <source>
        <dbReference type="ARBA" id="ARBA00005672"/>
    </source>
</evidence>
<evidence type="ECO:0000256" key="3">
    <source>
        <dbReference type="ARBA" id="ARBA00022737"/>
    </source>
</evidence>
<keyword evidence="7" id="KW-1185">Reference proteome</keyword>
<dbReference type="PROSITE" id="PS50294">
    <property type="entry name" value="WD_REPEATS_REGION"/>
    <property type="match status" value="1"/>
</dbReference>
<dbReference type="SMART" id="SM00320">
    <property type="entry name" value="WD40"/>
    <property type="match status" value="3"/>
</dbReference>
<dbReference type="PROSITE" id="PS50082">
    <property type="entry name" value="WD_REPEATS_2"/>
    <property type="match status" value="1"/>
</dbReference>
<feature type="repeat" description="WD" evidence="4">
    <location>
        <begin position="252"/>
        <end position="294"/>
    </location>
</feature>
<dbReference type="InterPro" id="IPR040323">
    <property type="entry name" value="EIPR1"/>
</dbReference>
<dbReference type="InterPro" id="IPR036322">
    <property type="entry name" value="WD40_repeat_dom_sf"/>
</dbReference>
<reference evidence="8" key="1">
    <citation type="submission" date="2016-11" db="UniProtKB">
        <authorList>
            <consortium name="WormBaseParasite"/>
        </authorList>
    </citation>
    <scope>IDENTIFICATION</scope>
</reference>